<reference evidence="3" key="1">
    <citation type="submission" date="2016-06" db="UniProtKB">
        <authorList>
            <consortium name="WormBaseParasite"/>
        </authorList>
    </citation>
    <scope>IDENTIFICATION</scope>
</reference>
<keyword evidence="2" id="KW-1185">Reference proteome</keyword>
<evidence type="ECO:0000313" key="2">
    <source>
        <dbReference type="Proteomes" id="UP000275846"/>
    </source>
</evidence>
<evidence type="ECO:0000313" key="3">
    <source>
        <dbReference type="WBParaSite" id="SSLN_0000471201-mRNA-1"/>
    </source>
</evidence>
<protein>
    <submittedName>
        <fullName evidence="3">Protein kinase domain-containing protein</fullName>
    </submittedName>
</protein>
<organism evidence="3">
    <name type="scientific">Schistocephalus solidus</name>
    <name type="common">Tapeworm</name>
    <dbReference type="NCBI Taxonomy" id="70667"/>
    <lineage>
        <taxon>Eukaryota</taxon>
        <taxon>Metazoa</taxon>
        <taxon>Spiralia</taxon>
        <taxon>Lophotrochozoa</taxon>
        <taxon>Platyhelminthes</taxon>
        <taxon>Cestoda</taxon>
        <taxon>Eucestoda</taxon>
        <taxon>Diphyllobothriidea</taxon>
        <taxon>Diphyllobothriidae</taxon>
        <taxon>Schistocephalus</taxon>
    </lineage>
</organism>
<evidence type="ECO:0000313" key="1">
    <source>
        <dbReference type="EMBL" id="VDL90942.1"/>
    </source>
</evidence>
<dbReference type="Proteomes" id="UP000275846">
    <property type="component" value="Unassembled WGS sequence"/>
</dbReference>
<reference evidence="1 2" key="2">
    <citation type="submission" date="2018-11" db="EMBL/GenBank/DDBJ databases">
        <authorList>
            <consortium name="Pathogen Informatics"/>
        </authorList>
    </citation>
    <scope>NUCLEOTIDE SEQUENCE [LARGE SCALE GENOMIC DNA]</scope>
    <source>
        <strain evidence="1 2">NST_G2</strain>
    </source>
</reference>
<sequence length="92" mass="10657">MDADEEFPCDVEQRDTYVVITEMPVPLPFVQMEDDRVFELLRNLSLALHLLEECCEFHHEPGPVVLVNFPWDCVRSRCPTAASLLHGPDVFW</sequence>
<gene>
    <name evidence="1" type="ORF">SSLN_LOCUS4557</name>
</gene>
<name>A0A183SK09_SCHSO</name>
<proteinExistence type="predicted"/>
<dbReference type="WBParaSite" id="SSLN_0000471201-mRNA-1">
    <property type="protein sequence ID" value="SSLN_0000471201-mRNA-1"/>
    <property type="gene ID" value="SSLN_0000471201"/>
</dbReference>
<dbReference type="EMBL" id="UYSU01032908">
    <property type="protein sequence ID" value="VDL90942.1"/>
    <property type="molecule type" value="Genomic_DNA"/>
</dbReference>
<accession>A0A183SK09</accession>
<dbReference type="AlphaFoldDB" id="A0A183SK09"/>